<proteinExistence type="predicted"/>
<feature type="compositionally biased region" description="Low complexity" evidence="1">
    <location>
        <begin position="25"/>
        <end position="50"/>
    </location>
</feature>
<protein>
    <submittedName>
        <fullName evidence="2">Uncharacterized protein</fullName>
    </submittedName>
</protein>
<dbReference type="Proteomes" id="UP000827284">
    <property type="component" value="Unassembled WGS sequence"/>
</dbReference>
<feature type="compositionally biased region" description="Polar residues" evidence="1">
    <location>
        <begin position="95"/>
        <end position="123"/>
    </location>
</feature>
<keyword evidence="3" id="KW-1185">Reference proteome</keyword>
<evidence type="ECO:0000313" key="2">
    <source>
        <dbReference type="EMBL" id="GJJ79062.1"/>
    </source>
</evidence>
<feature type="compositionally biased region" description="Low complexity" evidence="1">
    <location>
        <begin position="176"/>
        <end position="189"/>
    </location>
</feature>
<reference evidence="2" key="1">
    <citation type="submission" date="2021-11" db="EMBL/GenBank/DDBJ databases">
        <authorList>
            <person name="Herlambang A."/>
            <person name="Guo Y."/>
            <person name="Takashima Y."/>
            <person name="Nishizawa T."/>
        </authorList>
    </citation>
    <scope>NUCLEOTIDE SEQUENCE</scope>
    <source>
        <strain evidence="2">E1425</strain>
    </source>
</reference>
<sequence length="769" mass="82185">MATAKESPSLHVKIPNPSILPPAPTSSSSTITMSQFGAASTPPTASTPTSGMHSPPLSASIHDNLDSEITLAAVPPATTPEVPLTTAPPAGANLHPQSNDAAGSTSRKGSSSPNTALSSAEIPLTTTTVLQSAGDAERVAIPTGSTSGASASAPVAAISKAEPKSPSLPVLTKGLSESSADNSDSGSSAMDEDLSQVSNVSNASSMSDESKLDDLQRQQRHQNKQMAIDHVIRKGKILKVSRRLRTRLEYAILKIRRGWSKYTLQEVESLIQPACSPIIAGRKLHGTASGHNSPRQAERKRIRKLYPSYEEVSVQHHHQRSSSDPAQVEMDESMDQVYATYRARLPSFSQYKDSELFLPAKSLMEIATSKPEPGYVSPYQRSPNIQATQYLPGDHSAHSSRHATPEPLYRDATPGREAAQSPGRWSTYSSPVTPSAATFEEEEQSEGGVPSAAQAARTILMLSSPTRPPPRTLNQNYIFDMHAGSPTTSPFGGEWTAPYSPITSSPLVQFQTNASSSPSPDRSPSHTHHSSVEAERGSSYTTTPRGSPYPGGSGSRVLKQSYSSLYGTGHEPASPSPLSTSLFPSSHESQKSHSRSSSPTLKRAARFAAAATLDSKESRTDYNSTVDQVYPEWQQARDDRQDPSMELLYPSSSSSSTSAHYQSQNYGTRTPPHQTASSPGGVYTQQQQQQQQHSHGMRTPPPSGGKELGHAHYSTSMRRRDSGMLAPPGTEMDLTKLLRAGGPSGSHHSSRHGSATASPNPGSPYHHRS</sequence>
<feature type="region of interest" description="Disordered" evidence="1">
    <location>
        <begin position="510"/>
        <end position="769"/>
    </location>
</feature>
<dbReference type="AlphaFoldDB" id="A0A9P3HLU8"/>
<feature type="compositionally biased region" description="Low complexity" evidence="1">
    <location>
        <begin position="70"/>
        <end position="90"/>
    </location>
</feature>
<evidence type="ECO:0000313" key="3">
    <source>
        <dbReference type="Proteomes" id="UP000827284"/>
    </source>
</evidence>
<dbReference type="OrthoDB" id="2359117at2759"/>
<evidence type="ECO:0000256" key="1">
    <source>
        <dbReference type="SAM" id="MobiDB-lite"/>
    </source>
</evidence>
<feature type="compositionally biased region" description="Basic and acidic residues" evidence="1">
    <location>
        <begin position="208"/>
        <end position="217"/>
    </location>
</feature>
<organism evidence="2 3">
    <name type="scientific">Entomortierella parvispora</name>
    <dbReference type="NCBI Taxonomy" id="205924"/>
    <lineage>
        <taxon>Eukaryota</taxon>
        <taxon>Fungi</taxon>
        <taxon>Fungi incertae sedis</taxon>
        <taxon>Mucoromycota</taxon>
        <taxon>Mortierellomycotina</taxon>
        <taxon>Mortierellomycetes</taxon>
        <taxon>Mortierellales</taxon>
        <taxon>Mortierellaceae</taxon>
        <taxon>Entomortierella</taxon>
    </lineage>
</organism>
<feature type="compositionally biased region" description="Polar residues" evidence="1">
    <location>
        <begin position="195"/>
        <end position="207"/>
    </location>
</feature>
<gene>
    <name evidence="2" type="ORF">EMPS_11421</name>
</gene>
<feature type="compositionally biased region" description="Low complexity" evidence="1">
    <location>
        <begin position="572"/>
        <end position="587"/>
    </location>
</feature>
<accession>A0A9P3HLU8</accession>
<feature type="region of interest" description="Disordered" evidence="1">
    <location>
        <begin position="389"/>
        <end position="453"/>
    </location>
</feature>
<feature type="compositionally biased region" description="Polar residues" evidence="1">
    <location>
        <begin position="423"/>
        <end position="436"/>
    </location>
</feature>
<reference evidence="2" key="2">
    <citation type="journal article" date="2022" name="Microbiol. Resour. Announc.">
        <title>Whole-Genome Sequence of Entomortierella parvispora E1425, a Mucoromycotan Fungus Associated with Burkholderiaceae-Related Endosymbiotic Bacteria.</title>
        <authorList>
            <person name="Herlambang A."/>
            <person name="Guo Y."/>
            <person name="Takashima Y."/>
            <person name="Narisawa K."/>
            <person name="Ohta H."/>
            <person name="Nishizawa T."/>
        </authorList>
    </citation>
    <scope>NUCLEOTIDE SEQUENCE</scope>
    <source>
        <strain evidence="2">E1425</strain>
    </source>
</reference>
<feature type="compositionally biased region" description="Polar residues" evidence="1">
    <location>
        <begin position="659"/>
        <end position="678"/>
    </location>
</feature>
<feature type="region of interest" description="Disordered" evidence="1">
    <location>
        <begin position="1"/>
        <end position="123"/>
    </location>
</feature>
<feature type="compositionally biased region" description="Low complexity" evidence="1">
    <location>
        <begin position="537"/>
        <end position="548"/>
    </location>
</feature>
<name>A0A9P3HLU8_9FUNG</name>
<dbReference type="EMBL" id="BQFW01000015">
    <property type="protein sequence ID" value="GJJ79062.1"/>
    <property type="molecule type" value="Genomic_DNA"/>
</dbReference>
<feature type="region of interest" description="Disordered" evidence="1">
    <location>
        <begin position="163"/>
        <end position="228"/>
    </location>
</feature>
<comment type="caution">
    <text evidence="2">The sequence shown here is derived from an EMBL/GenBank/DDBJ whole genome shotgun (WGS) entry which is preliminary data.</text>
</comment>